<dbReference type="RefSeq" id="WP_381186097.1">
    <property type="nucleotide sequence ID" value="NZ_JBHSFK010000006.1"/>
</dbReference>
<feature type="region of interest" description="Disordered" evidence="2">
    <location>
        <begin position="628"/>
        <end position="787"/>
    </location>
</feature>
<dbReference type="SUPFAM" id="SSF81271">
    <property type="entry name" value="TGS-like"/>
    <property type="match status" value="1"/>
</dbReference>
<feature type="domain" description="TGS" evidence="5">
    <location>
        <begin position="433"/>
        <end position="494"/>
    </location>
</feature>
<proteinExistence type="inferred from homology"/>
<feature type="region of interest" description="Disordered" evidence="2">
    <location>
        <begin position="528"/>
        <end position="610"/>
    </location>
</feature>
<evidence type="ECO:0000256" key="2">
    <source>
        <dbReference type="SAM" id="MobiDB-lite"/>
    </source>
</evidence>
<dbReference type="SUPFAM" id="SSF55021">
    <property type="entry name" value="ACT-like"/>
    <property type="match status" value="1"/>
</dbReference>
<sequence>MASDAVAPASPSPRRRSRPRLDLRRLGRAALLGSASRGRLPDAIGHVVEAHRAHHPDADLEPLRRAYVLAESSHRGQMRKSGEPYITHPLAVTLILAELGAETTTLTASLLHDTVEDTDVTLDQVGEQFGEEVRYLVDGVTKLEKVDYGAAAEPETFRKMLVATGNDVRVMSIKLADRLHNMRTLGVMRPEKQERIAKITRDFLIPLAERLGVQALKTELEDLVFAILRPEEYAHTRELIVENAARADDPLAEFADAMRAVLREADIPAEVLIRPRHFVSVHRVSRKRGRLRGCDFGRLLVLVNEDADCYAVLGELHTCMTPVVSEFKDFIAVPKFNLYQSLHTAVARVDGQVAEVLIRTHQMHKVAEAGVVALGNPYASLPEEQSRETASADGERIDPTRPGWLSRLLDWQEAAPDTDTFWSTLREDLAQDREITVFRPDGGTLGLPEGATCVDAAYAQYGEDAHACIGARVNGRLATLSTVLRDGDTVQLLMGQDPASEPSREWLEHAHTPAARIAIRRWLATHPTPADEAEPATEPTTGRPAGGPAAARAPQAQAQAQAQEQARTSAAGTPGDPGAALTSAPEADGSASAPVADGPVPGREAGGSAAGTAAFGAASGSTAGALAGSASAAGAPAPDGSVPGGSASDGSVPGGSAAGGSMPGPVAGGPDSAAVTGASAHAPVPAPGPGRGALASAAVTDGADPVSEDGGSASDLAIGGRVSAPAPKADAHVSAPGADARAPRPATDPSAPIPAGATDPSPAPAADSQAPAPDATPQPWTPASDLTAHSWPSHVVADARTRRAAPHARPPHAAPHARPPHSVTDPRPPHLATDGRHPRPAAEGPAPRSDAPITVVDRPDVSVRLAGCCTPVPADEVTGFAVRGGVVTVHRVECAAVARMADAGRAAVDVRWGDTTACRVTLVAESFGRPHLLADLTEAMATEGAEIVSATVEPPSQQRVRHTYTVQLPDAAHLPTLMRAMRNVPGVYDVSRAQHHAPAS</sequence>
<dbReference type="InterPro" id="IPR004095">
    <property type="entry name" value="TGS"/>
</dbReference>
<dbReference type="PANTHER" id="PTHR21262:SF31">
    <property type="entry name" value="GTP PYROPHOSPHOKINASE"/>
    <property type="match status" value="1"/>
</dbReference>
<protein>
    <submittedName>
        <fullName evidence="6">HD domain-containing protein</fullName>
    </submittedName>
</protein>
<feature type="domain" description="HD" evidence="4">
    <location>
        <begin position="85"/>
        <end position="182"/>
    </location>
</feature>
<dbReference type="SUPFAM" id="SSF109604">
    <property type="entry name" value="HD-domain/PDEase-like"/>
    <property type="match status" value="1"/>
</dbReference>
<evidence type="ECO:0000259" key="3">
    <source>
        <dbReference type="PROSITE" id="PS51671"/>
    </source>
</evidence>
<comment type="caution">
    <text evidence="6">The sequence shown here is derived from an EMBL/GenBank/DDBJ whole genome shotgun (WGS) entry which is preliminary data.</text>
</comment>
<dbReference type="InterPro" id="IPR012676">
    <property type="entry name" value="TGS-like"/>
</dbReference>
<evidence type="ECO:0000259" key="4">
    <source>
        <dbReference type="PROSITE" id="PS51831"/>
    </source>
</evidence>
<dbReference type="CDD" id="cd05399">
    <property type="entry name" value="NT_Rel-Spo_like"/>
    <property type="match status" value="1"/>
</dbReference>
<evidence type="ECO:0000313" key="7">
    <source>
        <dbReference type="Proteomes" id="UP001595839"/>
    </source>
</evidence>
<organism evidence="6 7">
    <name type="scientific">Streptomyces vulcanius</name>
    <dbReference type="NCBI Taxonomy" id="1441876"/>
    <lineage>
        <taxon>Bacteria</taxon>
        <taxon>Bacillati</taxon>
        <taxon>Actinomycetota</taxon>
        <taxon>Actinomycetes</taxon>
        <taxon>Kitasatosporales</taxon>
        <taxon>Streptomycetaceae</taxon>
        <taxon>Streptomyces</taxon>
    </lineage>
</organism>
<dbReference type="CDD" id="cd00077">
    <property type="entry name" value="HDc"/>
    <property type="match status" value="1"/>
</dbReference>
<dbReference type="EMBL" id="JBHSFK010000006">
    <property type="protein sequence ID" value="MFC4500106.1"/>
    <property type="molecule type" value="Genomic_DNA"/>
</dbReference>
<dbReference type="CDD" id="cd04876">
    <property type="entry name" value="ACT_RelA-SpoT"/>
    <property type="match status" value="1"/>
</dbReference>
<dbReference type="Pfam" id="PF04607">
    <property type="entry name" value="RelA_SpoT"/>
    <property type="match status" value="1"/>
</dbReference>
<dbReference type="InterPro" id="IPR012675">
    <property type="entry name" value="Beta-grasp_dom_sf"/>
</dbReference>
<dbReference type="Pfam" id="PF13328">
    <property type="entry name" value="HD_4"/>
    <property type="match status" value="1"/>
</dbReference>
<dbReference type="SUPFAM" id="SSF81301">
    <property type="entry name" value="Nucleotidyltransferase"/>
    <property type="match status" value="1"/>
</dbReference>
<evidence type="ECO:0000256" key="1">
    <source>
        <dbReference type="ARBA" id="ARBA00007476"/>
    </source>
</evidence>
<evidence type="ECO:0000313" key="6">
    <source>
        <dbReference type="EMBL" id="MFC4500106.1"/>
    </source>
</evidence>
<dbReference type="InterPro" id="IPR002912">
    <property type="entry name" value="ACT_dom"/>
</dbReference>
<evidence type="ECO:0000259" key="5">
    <source>
        <dbReference type="PROSITE" id="PS51880"/>
    </source>
</evidence>
<dbReference type="Pfam" id="PF13291">
    <property type="entry name" value="ACT_4"/>
    <property type="match status" value="1"/>
</dbReference>
<comment type="similarity">
    <text evidence="1">Belongs to the RelA/SpoT family.</text>
</comment>
<feature type="compositionally biased region" description="Low complexity" evidence="2">
    <location>
        <begin position="528"/>
        <end position="571"/>
    </location>
</feature>
<dbReference type="InterPro" id="IPR006674">
    <property type="entry name" value="HD_domain"/>
</dbReference>
<dbReference type="InterPro" id="IPR043519">
    <property type="entry name" value="NT_sf"/>
</dbReference>
<dbReference type="Gene3D" id="3.30.70.260">
    <property type="match status" value="1"/>
</dbReference>
<name>A0ABV9AMY6_9ACTN</name>
<reference evidence="7" key="1">
    <citation type="journal article" date="2019" name="Int. J. Syst. Evol. Microbiol.">
        <title>The Global Catalogue of Microorganisms (GCM) 10K type strain sequencing project: providing services to taxonomists for standard genome sequencing and annotation.</title>
        <authorList>
            <consortium name="The Broad Institute Genomics Platform"/>
            <consortium name="The Broad Institute Genome Sequencing Center for Infectious Disease"/>
            <person name="Wu L."/>
            <person name="Ma J."/>
        </authorList>
    </citation>
    <scope>NUCLEOTIDE SEQUENCE [LARGE SCALE GENOMIC DNA]</scope>
    <source>
        <strain evidence="7">CGMCC 4.7177</strain>
    </source>
</reference>
<feature type="compositionally biased region" description="Low complexity" evidence="2">
    <location>
        <begin position="734"/>
        <end position="773"/>
    </location>
</feature>
<feature type="region of interest" description="Disordered" evidence="2">
    <location>
        <begin position="800"/>
        <end position="855"/>
    </location>
</feature>
<keyword evidence="7" id="KW-1185">Reference proteome</keyword>
<dbReference type="PROSITE" id="PS51831">
    <property type="entry name" value="HD"/>
    <property type="match status" value="1"/>
</dbReference>
<dbReference type="SMART" id="SM00471">
    <property type="entry name" value="HDc"/>
    <property type="match status" value="1"/>
</dbReference>
<dbReference type="Gene3D" id="3.30.460.10">
    <property type="entry name" value="Beta Polymerase, domain 2"/>
    <property type="match status" value="1"/>
</dbReference>
<dbReference type="PROSITE" id="PS51880">
    <property type="entry name" value="TGS"/>
    <property type="match status" value="1"/>
</dbReference>
<accession>A0ABV9AMY6</accession>
<dbReference type="Gene3D" id="3.10.20.30">
    <property type="match status" value="1"/>
</dbReference>
<gene>
    <name evidence="6" type="ORF">ACFPIH_11265</name>
</gene>
<dbReference type="Pfam" id="PF02824">
    <property type="entry name" value="TGS"/>
    <property type="match status" value="1"/>
</dbReference>
<dbReference type="SMART" id="SM00954">
    <property type="entry name" value="RelA_SpoT"/>
    <property type="match status" value="1"/>
</dbReference>
<dbReference type="PANTHER" id="PTHR21262">
    <property type="entry name" value="GUANOSINE-3',5'-BIS DIPHOSPHATE 3'-PYROPHOSPHOHYDROLASE"/>
    <property type="match status" value="1"/>
</dbReference>
<dbReference type="InterPro" id="IPR007685">
    <property type="entry name" value="RelA_SpoT"/>
</dbReference>
<dbReference type="Proteomes" id="UP001595839">
    <property type="component" value="Unassembled WGS sequence"/>
</dbReference>
<feature type="compositionally biased region" description="Gly residues" evidence="2">
    <location>
        <begin position="652"/>
        <end position="662"/>
    </location>
</feature>
<feature type="compositionally biased region" description="Low complexity" evidence="2">
    <location>
        <begin position="628"/>
        <end position="651"/>
    </location>
</feature>
<dbReference type="InterPro" id="IPR045865">
    <property type="entry name" value="ACT-like_dom_sf"/>
</dbReference>
<dbReference type="PROSITE" id="PS51671">
    <property type="entry name" value="ACT"/>
    <property type="match status" value="1"/>
</dbReference>
<dbReference type="InterPro" id="IPR003607">
    <property type="entry name" value="HD/PDEase_dom"/>
</dbReference>
<dbReference type="Gene3D" id="1.10.3210.10">
    <property type="entry name" value="Hypothetical protein af1432"/>
    <property type="match status" value="1"/>
</dbReference>
<feature type="domain" description="ACT" evidence="3">
    <location>
        <begin position="921"/>
        <end position="995"/>
    </location>
</feature>